<feature type="non-terminal residue" evidence="8">
    <location>
        <position position="1"/>
    </location>
</feature>
<evidence type="ECO:0000259" key="7">
    <source>
        <dbReference type="Pfam" id="PF17917"/>
    </source>
</evidence>
<dbReference type="GO" id="GO:0016787">
    <property type="term" value="F:hydrolase activity"/>
    <property type="evidence" value="ECO:0007669"/>
    <property type="project" value="UniProtKB-KW"/>
</dbReference>
<keyword evidence="5" id="KW-0378">Hydrolase</keyword>
<dbReference type="Proteomes" id="UP000257109">
    <property type="component" value="Unassembled WGS sequence"/>
</dbReference>
<keyword evidence="2" id="KW-0548">Nucleotidyltransferase</keyword>
<dbReference type="InterPro" id="IPR041373">
    <property type="entry name" value="RT_RNaseH"/>
</dbReference>
<comment type="caution">
    <text evidence="8">The sequence shown here is derived from an EMBL/GenBank/DDBJ whole genome shotgun (WGS) entry which is preliminary data.</text>
</comment>
<dbReference type="PANTHER" id="PTHR35046">
    <property type="entry name" value="ZINC KNUCKLE (CCHC-TYPE) FAMILY PROTEIN"/>
    <property type="match status" value="1"/>
</dbReference>
<evidence type="ECO:0000256" key="5">
    <source>
        <dbReference type="ARBA" id="ARBA00022801"/>
    </source>
</evidence>
<dbReference type="InterPro" id="IPR043502">
    <property type="entry name" value="DNA/RNA_pol_sf"/>
</dbReference>
<reference evidence="8" key="1">
    <citation type="submission" date="2018-05" db="EMBL/GenBank/DDBJ databases">
        <title>Draft genome of Mucuna pruriens seed.</title>
        <authorList>
            <person name="Nnadi N.E."/>
            <person name="Vos R."/>
            <person name="Hasami M.H."/>
            <person name="Devisetty U.K."/>
            <person name="Aguiy J.C."/>
        </authorList>
    </citation>
    <scope>NUCLEOTIDE SEQUENCE [LARGE SCALE GENOMIC DNA]</scope>
    <source>
        <strain evidence="8">JCA_2017</strain>
    </source>
</reference>
<dbReference type="EMBL" id="QJKJ01001922">
    <property type="protein sequence ID" value="RDY05244.1"/>
    <property type="molecule type" value="Genomic_DNA"/>
</dbReference>
<keyword evidence="3" id="KW-0540">Nuclease</keyword>
<evidence type="ECO:0000256" key="4">
    <source>
        <dbReference type="ARBA" id="ARBA00022759"/>
    </source>
</evidence>
<dbReference type="PANTHER" id="PTHR35046:SF9">
    <property type="entry name" value="RNA-DIRECTED DNA POLYMERASE"/>
    <property type="match status" value="1"/>
</dbReference>
<keyword evidence="6" id="KW-0695">RNA-directed DNA polymerase</keyword>
<evidence type="ECO:0000256" key="2">
    <source>
        <dbReference type="ARBA" id="ARBA00022695"/>
    </source>
</evidence>
<keyword evidence="1" id="KW-0808">Transferase</keyword>
<sequence length="68" mass="7609">MGWQAFIDALSGSSSPLLPPLNEIIKKDMGAVLLQERHPIAFFSEKLKGAQLNYSTYNNELYALVRVL</sequence>
<accession>A0A371HRF3</accession>
<proteinExistence type="predicted"/>
<name>A0A371HRF3_MUCPR</name>
<dbReference type="SUPFAM" id="SSF56672">
    <property type="entry name" value="DNA/RNA polymerases"/>
    <property type="match status" value="1"/>
</dbReference>
<dbReference type="GO" id="GO:0004519">
    <property type="term" value="F:endonuclease activity"/>
    <property type="evidence" value="ECO:0007669"/>
    <property type="project" value="UniProtKB-KW"/>
</dbReference>
<dbReference type="GO" id="GO:0003964">
    <property type="term" value="F:RNA-directed DNA polymerase activity"/>
    <property type="evidence" value="ECO:0007669"/>
    <property type="project" value="UniProtKB-KW"/>
</dbReference>
<dbReference type="OrthoDB" id="1714782at2759"/>
<evidence type="ECO:0000256" key="6">
    <source>
        <dbReference type="ARBA" id="ARBA00022918"/>
    </source>
</evidence>
<gene>
    <name evidence="8" type="ORF">CR513_10949</name>
</gene>
<dbReference type="AlphaFoldDB" id="A0A371HRF3"/>
<dbReference type="Pfam" id="PF17917">
    <property type="entry name" value="RT_RNaseH"/>
    <property type="match status" value="1"/>
</dbReference>
<keyword evidence="4" id="KW-0255">Endonuclease</keyword>
<organism evidence="8 9">
    <name type="scientific">Mucuna pruriens</name>
    <name type="common">Velvet bean</name>
    <name type="synonym">Dolichos pruriens</name>
    <dbReference type="NCBI Taxonomy" id="157652"/>
    <lineage>
        <taxon>Eukaryota</taxon>
        <taxon>Viridiplantae</taxon>
        <taxon>Streptophyta</taxon>
        <taxon>Embryophyta</taxon>
        <taxon>Tracheophyta</taxon>
        <taxon>Spermatophyta</taxon>
        <taxon>Magnoliopsida</taxon>
        <taxon>eudicotyledons</taxon>
        <taxon>Gunneridae</taxon>
        <taxon>Pentapetalae</taxon>
        <taxon>rosids</taxon>
        <taxon>fabids</taxon>
        <taxon>Fabales</taxon>
        <taxon>Fabaceae</taxon>
        <taxon>Papilionoideae</taxon>
        <taxon>50 kb inversion clade</taxon>
        <taxon>NPAAA clade</taxon>
        <taxon>indigoferoid/millettioid clade</taxon>
        <taxon>Phaseoleae</taxon>
        <taxon>Mucuna</taxon>
    </lineage>
</organism>
<protein>
    <recommendedName>
        <fullName evidence="7">Reverse transcriptase RNase H-like domain-containing protein</fullName>
    </recommendedName>
</protein>
<evidence type="ECO:0000256" key="1">
    <source>
        <dbReference type="ARBA" id="ARBA00022679"/>
    </source>
</evidence>
<evidence type="ECO:0000313" key="8">
    <source>
        <dbReference type="EMBL" id="RDY05244.1"/>
    </source>
</evidence>
<keyword evidence="9" id="KW-1185">Reference proteome</keyword>
<evidence type="ECO:0000313" key="9">
    <source>
        <dbReference type="Proteomes" id="UP000257109"/>
    </source>
</evidence>
<feature type="domain" description="Reverse transcriptase RNase H-like" evidence="7">
    <location>
        <begin position="27"/>
        <end position="67"/>
    </location>
</feature>
<evidence type="ECO:0000256" key="3">
    <source>
        <dbReference type="ARBA" id="ARBA00022722"/>
    </source>
</evidence>